<comment type="caution">
    <text evidence="1">The sequence shown here is derived from an EMBL/GenBank/DDBJ whole genome shotgun (WGS) entry which is preliminary data.</text>
</comment>
<reference evidence="2" key="1">
    <citation type="submission" date="2017-04" db="EMBL/GenBank/DDBJ databases">
        <title>Function of individual gut microbiota members based on whole genome sequencing of pure cultures obtained from chicken caecum.</title>
        <authorList>
            <person name="Medvecky M."/>
            <person name="Cejkova D."/>
            <person name="Polansky O."/>
            <person name="Karasova D."/>
            <person name="Kubasova T."/>
            <person name="Cizek A."/>
            <person name="Rychlik I."/>
        </authorList>
    </citation>
    <scope>NUCLEOTIDE SEQUENCE [LARGE SCALE GENOMIC DNA]</scope>
    <source>
        <strain evidence="2">An175</strain>
    </source>
</reference>
<name>A0A1Y4EE42_9FIRM</name>
<evidence type="ECO:0008006" key="3">
    <source>
        <dbReference type="Google" id="ProtNLM"/>
    </source>
</evidence>
<evidence type="ECO:0000313" key="1">
    <source>
        <dbReference type="EMBL" id="OUP70163.1"/>
    </source>
</evidence>
<gene>
    <name evidence="1" type="ORF">B5F11_05865</name>
</gene>
<dbReference type="Proteomes" id="UP000196386">
    <property type="component" value="Unassembled WGS sequence"/>
</dbReference>
<dbReference type="AlphaFoldDB" id="A0A1Y4EE42"/>
<dbReference type="EMBL" id="NFKP01000005">
    <property type="protein sequence ID" value="OUP70163.1"/>
    <property type="molecule type" value="Genomic_DNA"/>
</dbReference>
<organism evidence="1 2">
    <name type="scientific">Anaerotruncus colihominis</name>
    <dbReference type="NCBI Taxonomy" id="169435"/>
    <lineage>
        <taxon>Bacteria</taxon>
        <taxon>Bacillati</taxon>
        <taxon>Bacillota</taxon>
        <taxon>Clostridia</taxon>
        <taxon>Eubacteriales</taxon>
        <taxon>Oscillospiraceae</taxon>
        <taxon>Anaerotruncus</taxon>
    </lineage>
</organism>
<evidence type="ECO:0000313" key="2">
    <source>
        <dbReference type="Proteomes" id="UP000196386"/>
    </source>
</evidence>
<sequence length="126" mass="14203">MMIPEVTMQTTFEFMLPRGYVDENGEVHRSGTMRLATAADEILPLRDPRVQQNGGYLSIILLSRVITKLGTLPAISTKVIENLFTVDIAYLQDLYQRINLADTPVYKAVCPKCGEEIELPLDFLIE</sequence>
<protein>
    <recommendedName>
        <fullName evidence="3">Phage tail assembly protein</fullName>
    </recommendedName>
</protein>
<proteinExistence type="predicted"/>
<accession>A0A1Y4EE42</accession>